<evidence type="ECO:0000313" key="1">
    <source>
        <dbReference type="EMBL" id="ORE09053.1"/>
    </source>
</evidence>
<name>A0A1X0RAJ6_RHIZD</name>
<proteinExistence type="predicted"/>
<organism evidence="1">
    <name type="scientific">Rhizopus microsporus var. microsporus</name>
    <dbReference type="NCBI Taxonomy" id="86635"/>
    <lineage>
        <taxon>Eukaryota</taxon>
        <taxon>Fungi</taxon>
        <taxon>Fungi incertae sedis</taxon>
        <taxon>Mucoromycota</taxon>
        <taxon>Mucoromycotina</taxon>
        <taxon>Mucoromycetes</taxon>
        <taxon>Mucorales</taxon>
        <taxon>Mucorineae</taxon>
        <taxon>Rhizopodaceae</taxon>
        <taxon>Rhizopus</taxon>
    </lineage>
</organism>
<dbReference type="Proteomes" id="UP000242414">
    <property type="component" value="Unassembled WGS sequence"/>
</dbReference>
<protein>
    <submittedName>
        <fullName evidence="1">Uncharacterized protein</fullName>
    </submittedName>
</protein>
<dbReference type="EMBL" id="KV921880">
    <property type="protein sequence ID" value="ORE09053.1"/>
    <property type="molecule type" value="Genomic_DNA"/>
</dbReference>
<accession>A0A1X0RAJ6</accession>
<sequence length="277" mass="32351">MNQLSAIGAHPKGFSSFLGTRFYSHIVRAQLEYGLAIIKSIIFLSKQLEDAQNVCLRRIFGGTHTSFTTVMLHMSKLPAMQERAYTLQFQSLLRSLTLPEDALLHLLLLIRQPRSHSQWYKLYRSSIWKRCPPNPKSLDRRSLRSKQREYRQDNLNNKRSTHISILLTYCRPTISLDLSERSRCICWRLGWLPGGRYKTLHTIHCLQMHRRLMMSQTISDPLSFLLNMLPTKKPRSPNTTLSWTIRWPTICRILYEPDYLYQAKPPPTHPLTSGKDS</sequence>
<reference evidence="1" key="1">
    <citation type="journal article" date="2016" name="Proc. Natl. Acad. Sci. U.S.A.">
        <title>Lipid metabolic changes in an early divergent fungus govern the establishment of a mutualistic symbiosis with endobacteria.</title>
        <authorList>
            <person name="Lastovetsky O.A."/>
            <person name="Gaspar M.L."/>
            <person name="Mondo S.J."/>
            <person name="LaButti K.M."/>
            <person name="Sandor L."/>
            <person name="Grigoriev I.V."/>
            <person name="Henry S.A."/>
            <person name="Pawlowska T.E."/>
        </authorList>
    </citation>
    <scope>NUCLEOTIDE SEQUENCE [LARGE SCALE GENOMIC DNA]</scope>
    <source>
        <strain evidence="1">ATCC 52814</strain>
    </source>
</reference>
<dbReference type="AlphaFoldDB" id="A0A1X0RAJ6"/>
<gene>
    <name evidence="1" type="ORF">BCV72DRAFT_321315</name>
</gene>
<dbReference type="OrthoDB" id="5514950at2759"/>
<dbReference type="VEuPathDB" id="FungiDB:BCV72DRAFT_321315"/>